<dbReference type="GeneID" id="77948001"/>
<organism evidence="1 2">
    <name type="scientific">Pseudomonas phage Iggy</name>
    <dbReference type="NCBI Taxonomy" id="2592193"/>
    <lineage>
        <taxon>Viruses</taxon>
        <taxon>Duplodnaviria</taxon>
        <taxon>Heunggongvirae</taxon>
        <taxon>Uroviricota</taxon>
        <taxon>Caudoviricetes</taxon>
        <taxon>Queuovirinae</taxon>
        <taxon>Iggyvirus</taxon>
        <taxon>Iggyvirus iggy</taxon>
    </lineage>
</organism>
<evidence type="ECO:0000313" key="1">
    <source>
        <dbReference type="EMBL" id="QEA09794.1"/>
    </source>
</evidence>
<dbReference type="Proteomes" id="UP000617051">
    <property type="component" value="Segment"/>
</dbReference>
<evidence type="ECO:0000313" key="2">
    <source>
        <dbReference type="Proteomes" id="UP000617051"/>
    </source>
</evidence>
<accession>A0A7S5AYY3</accession>
<name>A0A7S5AYY3_9CAUD</name>
<keyword evidence="2" id="KW-1185">Reference proteome</keyword>
<sequence>MKSTSGVDPRLLMDYRVKAVQNLSAMIDALGYAPSACVASVIGLPSNVPTSVLNNTPKGGTTVVWVLYKQTNHSKPVGYVAMHFGQSLIIDSNMPELHACEPELHLKWVTQLDAESIGKYRNWSDFVTFRAS</sequence>
<dbReference type="RefSeq" id="YP_010671746.1">
    <property type="nucleotide sequence ID" value="NC_070970.1"/>
</dbReference>
<dbReference type="EMBL" id="MN029011">
    <property type="protein sequence ID" value="QEA09794.1"/>
    <property type="molecule type" value="Genomic_DNA"/>
</dbReference>
<reference evidence="1 2" key="1">
    <citation type="journal article" date="2020" name="Phage (New Rochelle)">
        <title>A New High-Throughput Screening Method for Phages: Enabling Crude Isolation and Fast Identification of Diverse Phages with Therapeutic Potential.</title>
        <authorList>
            <person name="Olsen N.S."/>
            <person name="Hendriksen N.B."/>
            <person name="Hansen L.H."/>
            <person name="Kot W."/>
        </authorList>
    </citation>
    <scope>NUCLEOTIDE SEQUENCE [LARGE SCALE GENOMIC DNA]</scope>
</reference>
<dbReference type="KEGG" id="vg:77948001"/>
<proteinExistence type="predicted"/>
<protein>
    <submittedName>
        <fullName evidence="1">Uncharacterized protein</fullName>
    </submittedName>
</protein>